<dbReference type="GO" id="GO:0005997">
    <property type="term" value="P:xylulose metabolic process"/>
    <property type="evidence" value="ECO:0007669"/>
    <property type="project" value="TreeGrafter"/>
</dbReference>
<keyword evidence="2" id="KW-0808">Transferase</keyword>
<dbReference type="VEuPathDB" id="AmoebaDB:NF0086160"/>
<comment type="similarity">
    <text evidence="1">Belongs to the FGGY kinase family.</text>
</comment>
<dbReference type="InterPro" id="IPR018484">
    <property type="entry name" value="FGGY_N"/>
</dbReference>
<dbReference type="EMBL" id="VFQX01000036">
    <property type="protein sequence ID" value="KAF0976767.1"/>
    <property type="molecule type" value="Genomic_DNA"/>
</dbReference>
<feature type="domain" description="Carbohydrate kinase FGGY N-terminal" evidence="4">
    <location>
        <begin position="183"/>
        <end position="370"/>
    </location>
</feature>
<dbReference type="GeneID" id="68111280"/>
<evidence type="ECO:0000256" key="1">
    <source>
        <dbReference type="ARBA" id="ARBA00009156"/>
    </source>
</evidence>
<dbReference type="Pfam" id="PF00370">
    <property type="entry name" value="FGGY_N"/>
    <property type="match status" value="1"/>
</dbReference>
<dbReference type="PANTHER" id="PTHR10196:SF57">
    <property type="entry name" value="XYLULOSE KINASE"/>
    <property type="match status" value="1"/>
</dbReference>
<evidence type="ECO:0000256" key="3">
    <source>
        <dbReference type="ARBA" id="ARBA00022777"/>
    </source>
</evidence>
<dbReference type="OrthoDB" id="1728974at2759"/>
<evidence type="ECO:0000313" key="6">
    <source>
        <dbReference type="Proteomes" id="UP000444721"/>
    </source>
</evidence>
<keyword evidence="6" id="KW-1185">Reference proteome</keyword>
<dbReference type="Gene3D" id="3.30.420.40">
    <property type="match status" value="2"/>
</dbReference>
<comment type="caution">
    <text evidence="5">The sequence shown here is derived from an EMBL/GenBank/DDBJ whole genome shotgun (WGS) entry which is preliminary data.</text>
</comment>
<dbReference type="AlphaFoldDB" id="A0A6A5BII0"/>
<accession>A0A6A5BII0</accession>
<dbReference type="GO" id="GO:0004856">
    <property type="term" value="F:D-xylulokinase activity"/>
    <property type="evidence" value="ECO:0007669"/>
    <property type="project" value="TreeGrafter"/>
</dbReference>
<proteinExistence type="inferred from homology"/>
<dbReference type="VEuPathDB" id="AmoebaDB:NfTy_069330"/>
<protein>
    <recommendedName>
        <fullName evidence="4">Carbohydrate kinase FGGY N-terminal domain-containing protein</fullName>
    </recommendedName>
</protein>
<dbReference type="SUPFAM" id="SSF53067">
    <property type="entry name" value="Actin-like ATPase domain"/>
    <property type="match status" value="2"/>
</dbReference>
<dbReference type="Proteomes" id="UP000444721">
    <property type="component" value="Unassembled WGS sequence"/>
</dbReference>
<sequence length="687" mass="77719">MQLQDNEGHYLGIDVGTQSMKGSVIAIRNFEPKYNQSSDPSNLLNINNTNFEIIWQGSVHYDSEFASTYMIKGGVLKGQEHYLLNCNGQFLNRTCPVSNDHHNSSFQKCSDDDGTVTCPILMLVESFELLLQKVPLEIREKIVAIGGSAQQHGSVYVKTKFEDDHQQHVHHNIDIWTRYKSRSQGVGTYKLQENDFMLKNCPIWMDSSTSNICQELEHIIGGAQQLMKITGSSAYERFTASQIIKFSQLLQCHFPVKNIYNECERILILSSFFTSYLTGKYESIDFGDGSGMNILDIHKLQWSDEVLNAMCKLIYGTSVNSLENLQNNLKKLLGESLVPSNTIVGVINKMIAEKFQLPVTCKICCFSGDNLNSASFLLRSNNDLCISLGTSHTIFGLMSDISTHNAREGHVFINPSFVSTCHVKNMTNDPKFLYLLCFKNGGLARMDLCEKYCGGDWKQFDALLLSPYPSHDSANIIYQEQVKHVEHMIGFYFQFSEITPLCCKPGYFRFIKFKEDEEYILLKDGEFQLLLSSIQDDNMKNSLKNLDIKSIVYSQLLGLKLHAIQNGLYNPSESKTTNRIIVTGGATQSMALLKILFCVFQLPIFTMQGSEDSTTLGAAMRAFYSVSNLQMMDRKSYFEVAENILPPLLEVVSTLDLKDLKATLYSNFSLELYENLEKRLLSVLNTD</sequence>
<name>A0A6A5BII0_NAEFO</name>
<gene>
    <name evidence="5" type="ORF">FDP41_004062</name>
</gene>
<dbReference type="PANTHER" id="PTHR10196">
    <property type="entry name" value="SUGAR KINASE"/>
    <property type="match status" value="1"/>
</dbReference>
<dbReference type="InterPro" id="IPR043129">
    <property type="entry name" value="ATPase_NBD"/>
</dbReference>
<evidence type="ECO:0000313" key="5">
    <source>
        <dbReference type="EMBL" id="KAF0976767.1"/>
    </source>
</evidence>
<dbReference type="VEuPathDB" id="AmoebaDB:FDP41_004062"/>
<keyword evidence="3" id="KW-0418">Kinase</keyword>
<organism evidence="5 6">
    <name type="scientific">Naegleria fowleri</name>
    <name type="common">Brain eating amoeba</name>
    <dbReference type="NCBI Taxonomy" id="5763"/>
    <lineage>
        <taxon>Eukaryota</taxon>
        <taxon>Discoba</taxon>
        <taxon>Heterolobosea</taxon>
        <taxon>Tetramitia</taxon>
        <taxon>Eutetramitia</taxon>
        <taxon>Vahlkampfiidae</taxon>
        <taxon>Naegleria</taxon>
    </lineage>
</organism>
<dbReference type="RefSeq" id="XP_044561480.1">
    <property type="nucleotide sequence ID" value="XM_044707436.1"/>
</dbReference>
<reference evidence="5 6" key="1">
    <citation type="journal article" date="2019" name="Sci. Rep.">
        <title>Nanopore sequencing improves the draft genome of the human pathogenic amoeba Naegleria fowleri.</title>
        <authorList>
            <person name="Liechti N."/>
            <person name="Schurch N."/>
            <person name="Bruggmann R."/>
            <person name="Wittwer M."/>
        </authorList>
    </citation>
    <scope>NUCLEOTIDE SEQUENCE [LARGE SCALE GENOMIC DNA]</scope>
    <source>
        <strain evidence="5 6">ATCC 30894</strain>
    </source>
</reference>
<dbReference type="GO" id="GO:0005829">
    <property type="term" value="C:cytosol"/>
    <property type="evidence" value="ECO:0007669"/>
    <property type="project" value="TreeGrafter"/>
</dbReference>
<evidence type="ECO:0000259" key="4">
    <source>
        <dbReference type="Pfam" id="PF00370"/>
    </source>
</evidence>
<evidence type="ECO:0000256" key="2">
    <source>
        <dbReference type="ARBA" id="ARBA00022679"/>
    </source>
</evidence>